<name>A0A183NK84_9TREM</name>
<protein>
    <submittedName>
        <fullName evidence="1">Uncharacterized protein</fullName>
    </submittedName>
</protein>
<dbReference type="EMBL" id="UZAL01003578">
    <property type="protein sequence ID" value="VDO87722.1"/>
    <property type="molecule type" value="Genomic_DNA"/>
</dbReference>
<evidence type="ECO:0000313" key="1">
    <source>
        <dbReference type="EMBL" id="VDO87722.1"/>
    </source>
</evidence>
<reference evidence="1 2" key="1">
    <citation type="submission" date="2018-11" db="EMBL/GenBank/DDBJ databases">
        <authorList>
            <consortium name="Pathogen Informatics"/>
        </authorList>
    </citation>
    <scope>NUCLEOTIDE SEQUENCE [LARGE SCALE GENOMIC DNA]</scope>
    <source>
        <strain>Denwood</strain>
        <strain evidence="2">Zambia</strain>
    </source>
</reference>
<keyword evidence="2" id="KW-1185">Reference proteome</keyword>
<gene>
    <name evidence="1" type="ORF">SMTD_LOCUS2520</name>
</gene>
<dbReference type="AlphaFoldDB" id="A0A183NK84"/>
<proteinExistence type="predicted"/>
<organism evidence="1 2">
    <name type="scientific">Schistosoma mattheei</name>
    <dbReference type="NCBI Taxonomy" id="31246"/>
    <lineage>
        <taxon>Eukaryota</taxon>
        <taxon>Metazoa</taxon>
        <taxon>Spiralia</taxon>
        <taxon>Lophotrochozoa</taxon>
        <taxon>Platyhelminthes</taxon>
        <taxon>Trematoda</taxon>
        <taxon>Digenea</taxon>
        <taxon>Strigeidida</taxon>
        <taxon>Schistosomatoidea</taxon>
        <taxon>Schistosomatidae</taxon>
        <taxon>Schistosoma</taxon>
    </lineage>
</organism>
<dbReference type="Proteomes" id="UP000269396">
    <property type="component" value="Unassembled WGS sequence"/>
</dbReference>
<sequence length="165" mass="18525">MKTNRKMPVVNIQGLTSRSKAMNTVSKEAKLLPSLIIWDPEELKDNDPAKRHAHALQLVESVIRNVLPEEVSGVYNIKVIRLGVNMSHHFALSSTNNLGSHSESVHKRQSNKLKLVFGYSHRVVNDWNAFPEYVIHFQGKAGPSLEDKLSGLTQVNQPTIHITDD</sequence>
<accession>A0A183NK84</accession>
<evidence type="ECO:0000313" key="2">
    <source>
        <dbReference type="Proteomes" id="UP000269396"/>
    </source>
</evidence>